<comment type="caution">
    <text evidence="2">The sequence shown here is derived from an EMBL/GenBank/DDBJ whole genome shotgun (WGS) entry which is preliminary data.</text>
</comment>
<evidence type="ECO:0000313" key="2">
    <source>
        <dbReference type="EMBL" id="MFD1914489.1"/>
    </source>
</evidence>
<dbReference type="InterPro" id="IPR001633">
    <property type="entry name" value="EAL_dom"/>
</dbReference>
<keyword evidence="3" id="KW-1185">Reference proteome</keyword>
<dbReference type="Pfam" id="PF00563">
    <property type="entry name" value="EAL"/>
    <property type="match status" value="1"/>
</dbReference>
<dbReference type="PANTHER" id="PTHR33121:SF15">
    <property type="entry name" value="BLUE LIGHT- AND TEMPERATURE-REGULATED ANTIREPRESSOR BLUF"/>
    <property type="match status" value="1"/>
</dbReference>
<dbReference type="InterPro" id="IPR050706">
    <property type="entry name" value="Cyclic-di-GMP_PDE-like"/>
</dbReference>
<dbReference type="RefSeq" id="WP_390265919.1">
    <property type="nucleotide sequence ID" value="NZ_JBHUGH010000038.1"/>
</dbReference>
<dbReference type="PANTHER" id="PTHR33121">
    <property type="entry name" value="CYCLIC DI-GMP PHOSPHODIESTERASE PDEF"/>
    <property type="match status" value="1"/>
</dbReference>
<dbReference type="InterPro" id="IPR035919">
    <property type="entry name" value="EAL_sf"/>
</dbReference>
<dbReference type="Gene3D" id="3.20.20.450">
    <property type="entry name" value="EAL domain"/>
    <property type="match status" value="1"/>
</dbReference>
<protein>
    <submittedName>
        <fullName evidence="2">EAL domain-containing protein</fullName>
    </submittedName>
</protein>
<name>A0ABW4SAR1_9RHOB</name>
<dbReference type="SMART" id="SM00052">
    <property type="entry name" value="EAL"/>
    <property type="match status" value="1"/>
</dbReference>
<evidence type="ECO:0000259" key="1">
    <source>
        <dbReference type="PROSITE" id="PS50883"/>
    </source>
</evidence>
<feature type="domain" description="EAL" evidence="1">
    <location>
        <begin position="1"/>
        <end position="248"/>
    </location>
</feature>
<sequence>MGHTCEGCRNGKVLDLDISMAFQPILSLGSGNIFAYEALVRGPMGESAASVLAQVTNTNRYAFDQACRIRALETAVDLGLRDETACLSINFMPNAVYEPRACIEATLRTARRLGFPVERIIFEFTESERVEPAHLGRILREYRNIGFRTAVDDFGAGYAGLTLLTQFRPDIVKLDMELVRGVDADRDKRTILGHVVRMLQELGTEIVCEGVETQGELSVLLDHGVDLVQGYLIARPALGALPSPSRVA</sequence>
<dbReference type="CDD" id="cd01948">
    <property type="entry name" value="EAL"/>
    <property type="match status" value="1"/>
</dbReference>
<dbReference type="PROSITE" id="PS50883">
    <property type="entry name" value="EAL"/>
    <property type="match status" value="1"/>
</dbReference>
<evidence type="ECO:0000313" key="3">
    <source>
        <dbReference type="Proteomes" id="UP001597353"/>
    </source>
</evidence>
<gene>
    <name evidence="2" type="ORF">ACFSGJ_19980</name>
</gene>
<organism evidence="2 3">
    <name type="scientific">Halodurantibacterium flavum</name>
    <dbReference type="NCBI Taxonomy" id="1382802"/>
    <lineage>
        <taxon>Bacteria</taxon>
        <taxon>Pseudomonadati</taxon>
        <taxon>Pseudomonadota</taxon>
        <taxon>Alphaproteobacteria</taxon>
        <taxon>Rhodobacterales</taxon>
        <taxon>Paracoccaceae</taxon>
        <taxon>Halodurantibacterium</taxon>
    </lineage>
</organism>
<dbReference type="Proteomes" id="UP001597353">
    <property type="component" value="Unassembled WGS sequence"/>
</dbReference>
<accession>A0ABW4SAR1</accession>
<dbReference type="SUPFAM" id="SSF141868">
    <property type="entry name" value="EAL domain-like"/>
    <property type="match status" value="1"/>
</dbReference>
<proteinExistence type="predicted"/>
<dbReference type="EMBL" id="JBHUGH010000038">
    <property type="protein sequence ID" value="MFD1914489.1"/>
    <property type="molecule type" value="Genomic_DNA"/>
</dbReference>
<reference evidence="3" key="1">
    <citation type="journal article" date="2019" name="Int. J. Syst. Evol. Microbiol.">
        <title>The Global Catalogue of Microorganisms (GCM) 10K type strain sequencing project: providing services to taxonomists for standard genome sequencing and annotation.</title>
        <authorList>
            <consortium name="The Broad Institute Genomics Platform"/>
            <consortium name="The Broad Institute Genome Sequencing Center for Infectious Disease"/>
            <person name="Wu L."/>
            <person name="Ma J."/>
        </authorList>
    </citation>
    <scope>NUCLEOTIDE SEQUENCE [LARGE SCALE GENOMIC DNA]</scope>
    <source>
        <strain evidence="3">CGMCC 4.7242</strain>
    </source>
</reference>